<dbReference type="GO" id="GO:0036430">
    <property type="term" value="F:CMP kinase activity"/>
    <property type="evidence" value="ECO:0007669"/>
    <property type="project" value="RHEA"/>
</dbReference>
<gene>
    <name evidence="8 10" type="primary">cmk</name>
    <name evidence="10" type="ordered locus">DEFDS_2097</name>
</gene>
<protein>
    <recommendedName>
        <fullName evidence="8">Cytidylate kinase</fullName>
        <shortName evidence="8">CK</shortName>
        <ecNumber evidence="8">2.7.4.25</ecNumber>
    </recommendedName>
    <alternativeName>
        <fullName evidence="8">Cytidine monophosphate kinase</fullName>
        <shortName evidence="8">CMP kinase</shortName>
    </alternativeName>
</protein>
<keyword evidence="2 8" id="KW-0808">Transferase</keyword>
<dbReference type="GO" id="GO:0006220">
    <property type="term" value="P:pyrimidine nucleotide metabolic process"/>
    <property type="evidence" value="ECO:0007669"/>
    <property type="project" value="UniProtKB-UniRule"/>
</dbReference>
<name>D3PA05_DEFDS</name>
<evidence type="ECO:0000256" key="3">
    <source>
        <dbReference type="ARBA" id="ARBA00022741"/>
    </source>
</evidence>
<dbReference type="InterPro" id="IPR011994">
    <property type="entry name" value="Cytidylate_kinase_dom"/>
</dbReference>
<feature type="binding site" evidence="8">
    <location>
        <begin position="13"/>
        <end position="21"/>
    </location>
    <ligand>
        <name>ATP</name>
        <dbReference type="ChEBI" id="CHEBI:30616"/>
    </ligand>
</feature>
<dbReference type="STRING" id="639282.DEFDS_2097"/>
<keyword evidence="5 8" id="KW-0067">ATP-binding</keyword>
<dbReference type="RefSeq" id="WP_013008790.1">
    <property type="nucleotide sequence ID" value="NC_013939.1"/>
</dbReference>
<sequence length="226" mass="25825">MKSVKKLRIAIDGPAGSGKSTIAKILAKLYNLIYIDTGAMYRYAAYLYLKNNQNLDIVINMLKESEFNFVKDGETQKLKVDFHGESKLYDDELRTVDVSKIVSKVAKNKDIRIILTEKQKEIAKNNSVIMDGRDIGTVVIPEAEVKVFLSATPEERAKRRLKDYETKGIKISYEEVLEDIKKRDEEDVNRDIAPLKKADDAYELDTTGLSIDDVVRRIKELIDKVY</sequence>
<evidence type="ECO:0000256" key="8">
    <source>
        <dbReference type="HAMAP-Rule" id="MF_00238"/>
    </source>
</evidence>
<keyword evidence="11" id="KW-1185">Reference proteome</keyword>
<evidence type="ECO:0000256" key="5">
    <source>
        <dbReference type="ARBA" id="ARBA00022840"/>
    </source>
</evidence>
<dbReference type="GO" id="GO:0005737">
    <property type="term" value="C:cytoplasm"/>
    <property type="evidence" value="ECO:0007669"/>
    <property type="project" value="UniProtKB-SubCell"/>
</dbReference>
<organism evidence="10 11">
    <name type="scientific">Deferribacter desulfuricans (strain DSM 14783 / JCM 11476 / NBRC 101012 / SSM1)</name>
    <dbReference type="NCBI Taxonomy" id="639282"/>
    <lineage>
        <taxon>Bacteria</taxon>
        <taxon>Pseudomonadati</taxon>
        <taxon>Deferribacterota</taxon>
        <taxon>Deferribacteres</taxon>
        <taxon>Deferribacterales</taxon>
        <taxon>Deferribacteraceae</taxon>
        <taxon>Deferribacter</taxon>
    </lineage>
</organism>
<dbReference type="OrthoDB" id="9807434at2"/>
<keyword evidence="8" id="KW-0963">Cytoplasm</keyword>
<reference evidence="10 11" key="1">
    <citation type="journal article" date="2010" name="DNA Res.">
        <title>Bacterial lifestyle in a deep-sea hydrothermal vent chimney revealed by the genome sequence of the thermophilic bacterium Deferribacter desulfuricans SSM1.</title>
        <authorList>
            <person name="Takaki Y."/>
            <person name="Shimamura S."/>
            <person name="Nakagawa S."/>
            <person name="Fukuhara Y."/>
            <person name="Horikawa H."/>
            <person name="Ankai A."/>
            <person name="Harada T."/>
            <person name="Hosoyama A."/>
            <person name="Oguchi A."/>
            <person name="Fukui S."/>
            <person name="Fujita N."/>
            <person name="Takami H."/>
            <person name="Takai K."/>
        </authorList>
    </citation>
    <scope>NUCLEOTIDE SEQUENCE [LARGE SCALE GENOMIC DNA]</scope>
    <source>
        <strain evidence="11">DSM 14783 / JCM 11476 / NBRC 101012 / SSM1</strain>
    </source>
</reference>
<evidence type="ECO:0000256" key="7">
    <source>
        <dbReference type="ARBA" id="ARBA00048478"/>
    </source>
</evidence>
<dbReference type="NCBIfam" id="TIGR00017">
    <property type="entry name" value="cmk"/>
    <property type="match status" value="1"/>
</dbReference>
<dbReference type="GO" id="GO:0005524">
    <property type="term" value="F:ATP binding"/>
    <property type="evidence" value="ECO:0007669"/>
    <property type="project" value="UniProtKB-UniRule"/>
</dbReference>
<evidence type="ECO:0000259" key="9">
    <source>
        <dbReference type="Pfam" id="PF02224"/>
    </source>
</evidence>
<comment type="similarity">
    <text evidence="1 8">Belongs to the cytidylate kinase family. Type 1 subfamily.</text>
</comment>
<dbReference type="KEGG" id="ddf:DEFDS_2097"/>
<evidence type="ECO:0000256" key="2">
    <source>
        <dbReference type="ARBA" id="ARBA00022679"/>
    </source>
</evidence>
<dbReference type="Gene3D" id="3.40.50.300">
    <property type="entry name" value="P-loop containing nucleotide triphosphate hydrolases"/>
    <property type="match status" value="1"/>
</dbReference>
<evidence type="ECO:0000313" key="10">
    <source>
        <dbReference type="EMBL" id="BAI81545.1"/>
    </source>
</evidence>
<dbReference type="CDD" id="cd02020">
    <property type="entry name" value="CMPK"/>
    <property type="match status" value="1"/>
</dbReference>
<dbReference type="GO" id="GO:0036431">
    <property type="term" value="F:dCMP kinase activity"/>
    <property type="evidence" value="ECO:0007669"/>
    <property type="project" value="InterPro"/>
</dbReference>
<proteinExistence type="inferred from homology"/>
<dbReference type="SUPFAM" id="SSF52540">
    <property type="entry name" value="P-loop containing nucleoside triphosphate hydrolases"/>
    <property type="match status" value="1"/>
</dbReference>
<dbReference type="Pfam" id="PF02224">
    <property type="entry name" value="Cytidylate_kin"/>
    <property type="match status" value="1"/>
</dbReference>
<dbReference type="EMBL" id="AP011529">
    <property type="protein sequence ID" value="BAI81545.1"/>
    <property type="molecule type" value="Genomic_DNA"/>
</dbReference>
<comment type="catalytic activity">
    <reaction evidence="7 8">
        <text>CMP + ATP = CDP + ADP</text>
        <dbReference type="Rhea" id="RHEA:11600"/>
        <dbReference type="ChEBI" id="CHEBI:30616"/>
        <dbReference type="ChEBI" id="CHEBI:58069"/>
        <dbReference type="ChEBI" id="CHEBI:60377"/>
        <dbReference type="ChEBI" id="CHEBI:456216"/>
        <dbReference type="EC" id="2.7.4.25"/>
    </reaction>
</comment>
<dbReference type="eggNOG" id="COG0283">
    <property type="taxonomic scope" value="Bacteria"/>
</dbReference>
<dbReference type="Proteomes" id="UP000001520">
    <property type="component" value="Chromosome"/>
</dbReference>
<accession>D3PA05</accession>
<feature type="domain" description="Cytidylate kinase" evidence="9">
    <location>
        <begin position="9"/>
        <end position="223"/>
    </location>
</feature>
<evidence type="ECO:0000256" key="1">
    <source>
        <dbReference type="ARBA" id="ARBA00009427"/>
    </source>
</evidence>
<comment type="catalytic activity">
    <reaction evidence="6 8">
        <text>dCMP + ATP = dCDP + ADP</text>
        <dbReference type="Rhea" id="RHEA:25094"/>
        <dbReference type="ChEBI" id="CHEBI:30616"/>
        <dbReference type="ChEBI" id="CHEBI:57566"/>
        <dbReference type="ChEBI" id="CHEBI:58593"/>
        <dbReference type="ChEBI" id="CHEBI:456216"/>
        <dbReference type="EC" id="2.7.4.25"/>
    </reaction>
</comment>
<keyword evidence="3 8" id="KW-0547">Nucleotide-binding</keyword>
<dbReference type="EC" id="2.7.4.25" evidence="8"/>
<comment type="subcellular location">
    <subcellularLocation>
        <location evidence="8">Cytoplasm</location>
    </subcellularLocation>
</comment>
<dbReference type="AlphaFoldDB" id="D3PA05"/>
<dbReference type="HAMAP" id="MF_00238">
    <property type="entry name" value="Cytidyl_kinase_type1"/>
    <property type="match status" value="1"/>
</dbReference>
<dbReference type="InterPro" id="IPR003136">
    <property type="entry name" value="Cytidylate_kin"/>
</dbReference>
<keyword evidence="4 8" id="KW-0418">Kinase</keyword>
<evidence type="ECO:0000256" key="4">
    <source>
        <dbReference type="ARBA" id="ARBA00022777"/>
    </source>
</evidence>
<evidence type="ECO:0000313" key="11">
    <source>
        <dbReference type="Proteomes" id="UP000001520"/>
    </source>
</evidence>
<dbReference type="InterPro" id="IPR027417">
    <property type="entry name" value="P-loop_NTPase"/>
</dbReference>
<evidence type="ECO:0000256" key="6">
    <source>
        <dbReference type="ARBA" id="ARBA00047615"/>
    </source>
</evidence>
<dbReference type="HOGENOM" id="CLU_079959_0_2_0"/>